<dbReference type="InterPro" id="IPR038770">
    <property type="entry name" value="Na+/solute_symporter_sf"/>
</dbReference>
<dbReference type="Pfam" id="PF03547">
    <property type="entry name" value="Mem_trans"/>
    <property type="match status" value="2"/>
</dbReference>
<feature type="transmembrane region" description="Helical" evidence="8">
    <location>
        <begin position="191"/>
        <end position="209"/>
    </location>
</feature>
<feature type="transmembrane region" description="Helical" evidence="8">
    <location>
        <begin position="98"/>
        <end position="116"/>
    </location>
</feature>
<gene>
    <name evidence="9" type="ORF">CLMAG_06910</name>
</gene>
<feature type="transmembrane region" description="Helical" evidence="8">
    <location>
        <begin position="159"/>
        <end position="185"/>
    </location>
</feature>
<reference evidence="9 10" key="1">
    <citation type="submission" date="2016-04" db="EMBL/GenBank/DDBJ databases">
        <title>Genome sequence of Clostridium magnum DSM 2767.</title>
        <authorList>
            <person name="Poehlein A."/>
            <person name="Uhlig R."/>
            <person name="Fischer R."/>
            <person name="Bahl H."/>
            <person name="Daniel R."/>
        </authorList>
    </citation>
    <scope>NUCLEOTIDE SEQUENCE [LARGE SCALE GENOMIC DNA]</scope>
    <source>
        <strain evidence="9 10">DSM 2767</strain>
    </source>
</reference>
<feature type="transmembrane region" description="Helical" evidence="8">
    <location>
        <begin position="221"/>
        <end position="243"/>
    </location>
</feature>
<comment type="caution">
    <text evidence="9">The sequence shown here is derived from an EMBL/GenBank/DDBJ whole genome shotgun (WGS) entry which is preliminary data.</text>
</comment>
<comment type="subcellular location">
    <subcellularLocation>
        <location evidence="1">Cell membrane</location>
        <topology evidence="1">Multi-pass membrane protein</topology>
    </subcellularLocation>
</comment>
<keyword evidence="4" id="KW-1003">Cell membrane</keyword>
<dbReference type="STRING" id="1121326.CLMAG_06910"/>
<dbReference type="Gene3D" id="1.20.1530.20">
    <property type="match status" value="1"/>
</dbReference>
<dbReference type="GO" id="GO:0055085">
    <property type="term" value="P:transmembrane transport"/>
    <property type="evidence" value="ECO:0007669"/>
    <property type="project" value="InterPro"/>
</dbReference>
<keyword evidence="3" id="KW-0813">Transport</keyword>
<dbReference type="PANTHER" id="PTHR36838">
    <property type="entry name" value="AUXIN EFFLUX CARRIER FAMILY PROTEIN"/>
    <property type="match status" value="1"/>
</dbReference>
<keyword evidence="6 8" id="KW-1133">Transmembrane helix</keyword>
<evidence type="ECO:0000256" key="8">
    <source>
        <dbReference type="SAM" id="Phobius"/>
    </source>
</evidence>
<feature type="transmembrane region" description="Helical" evidence="8">
    <location>
        <begin position="128"/>
        <end position="147"/>
    </location>
</feature>
<feature type="transmembrane region" description="Helical" evidence="8">
    <location>
        <begin position="36"/>
        <end position="54"/>
    </location>
</feature>
<feature type="transmembrane region" description="Helical" evidence="8">
    <location>
        <begin position="282"/>
        <end position="300"/>
    </location>
</feature>
<evidence type="ECO:0000256" key="6">
    <source>
        <dbReference type="ARBA" id="ARBA00022989"/>
    </source>
</evidence>
<evidence type="ECO:0000256" key="5">
    <source>
        <dbReference type="ARBA" id="ARBA00022692"/>
    </source>
</evidence>
<dbReference type="PANTHER" id="PTHR36838:SF1">
    <property type="entry name" value="SLR1864 PROTEIN"/>
    <property type="match status" value="1"/>
</dbReference>
<organism evidence="9 10">
    <name type="scientific">Clostridium magnum DSM 2767</name>
    <dbReference type="NCBI Taxonomy" id="1121326"/>
    <lineage>
        <taxon>Bacteria</taxon>
        <taxon>Bacillati</taxon>
        <taxon>Bacillota</taxon>
        <taxon>Clostridia</taxon>
        <taxon>Eubacteriales</taxon>
        <taxon>Clostridiaceae</taxon>
        <taxon>Clostridium</taxon>
    </lineage>
</organism>
<name>A0A162U8M3_9CLOT</name>
<feature type="transmembrane region" description="Helical" evidence="8">
    <location>
        <begin position="66"/>
        <end position="86"/>
    </location>
</feature>
<protein>
    <submittedName>
        <fullName evidence="9">Putative transporter YfdV</fullName>
    </submittedName>
</protein>
<dbReference type="RefSeq" id="WP_066617919.1">
    <property type="nucleotide sequence ID" value="NZ_FQXL01000040.1"/>
</dbReference>
<accession>A0A162U8M3</accession>
<sequence length="301" mass="33220">MFNTAVIQQVAILFIVMGIGIIARKKKILNDEVKKGITDLILNITLPLMIISSFNQKFSMDMLLNAVYILVFSTCIHLISYFAGKILYFKSSDDRKNVLRYLTVFSNAAFMGYPILEAMYGKTGVFYASIYCIPVRVFMWTLGVMLFTSKKESNYLKQIFLNPGIIAVVIGFIPFVLSIEFPIIITKTLNMMGNMTTPLSMLMVGAMIADSQVKGIFEGAVFYGSFVRLIIIPVLVLTALKLIGISGEILGVNVALTAMPAASFTAILAGKFNSNEIFASKCVFVSTFLSIVTIPLILLLI</sequence>
<comment type="similarity">
    <text evidence="2">Belongs to the auxin efflux carrier (TC 2.A.69) family.</text>
</comment>
<dbReference type="InterPro" id="IPR004776">
    <property type="entry name" value="Mem_transp_PIN-like"/>
</dbReference>
<dbReference type="AlphaFoldDB" id="A0A162U8M3"/>
<keyword evidence="10" id="KW-1185">Reference proteome</keyword>
<evidence type="ECO:0000256" key="1">
    <source>
        <dbReference type="ARBA" id="ARBA00004651"/>
    </source>
</evidence>
<dbReference type="PATRIC" id="fig|1121326.3.peg.650"/>
<evidence type="ECO:0000256" key="3">
    <source>
        <dbReference type="ARBA" id="ARBA00022448"/>
    </source>
</evidence>
<keyword evidence="5 8" id="KW-0812">Transmembrane</keyword>
<keyword evidence="7 8" id="KW-0472">Membrane</keyword>
<feature type="transmembrane region" description="Helical" evidence="8">
    <location>
        <begin position="249"/>
        <end position="270"/>
    </location>
</feature>
<evidence type="ECO:0000256" key="2">
    <source>
        <dbReference type="ARBA" id="ARBA00010145"/>
    </source>
</evidence>
<dbReference type="EMBL" id="LWAE01000001">
    <property type="protein sequence ID" value="KZL93645.1"/>
    <property type="molecule type" value="Genomic_DNA"/>
</dbReference>
<dbReference type="OrthoDB" id="9798064at2"/>
<evidence type="ECO:0000313" key="9">
    <source>
        <dbReference type="EMBL" id="KZL93645.1"/>
    </source>
</evidence>
<evidence type="ECO:0000256" key="4">
    <source>
        <dbReference type="ARBA" id="ARBA00022475"/>
    </source>
</evidence>
<feature type="transmembrane region" description="Helical" evidence="8">
    <location>
        <begin position="6"/>
        <end position="24"/>
    </location>
</feature>
<evidence type="ECO:0000313" key="10">
    <source>
        <dbReference type="Proteomes" id="UP000076603"/>
    </source>
</evidence>
<evidence type="ECO:0000256" key="7">
    <source>
        <dbReference type="ARBA" id="ARBA00023136"/>
    </source>
</evidence>
<dbReference type="Proteomes" id="UP000076603">
    <property type="component" value="Unassembled WGS sequence"/>
</dbReference>
<proteinExistence type="inferred from homology"/>
<dbReference type="GO" id="GO:0005886">
    <property type="term" value="C:plasma membrane"/>
    <property type="evidence" value="ECO:0007669"/>
    <property type="project" value="UniProtKB-SubCell"/>
</dbReference>